<name>A0A8S2I7W0_9BILA</name>
<dbReference type="SUPFAM" id="SSF101898">
    <property type="entry name" value="NHL repeat"/>
    <property type="match status" value="1"/>
</dbReference>
<dbReference type="InterPro" id="IPR011042">
    <property type="entry name" value="6-blade_b-propeller_TolB-like"/>
</dbReference>
<evidence type="ECO:0000256" key="1">
    <source>
        <dbReference type="ARBA" id="ARBA00022737"/>
    </source>
</evidence>
<dbReference type="Proteomes" id="UP000677228">
    <property type="component" value="Unassembled WGS sequence"/>
</dbReference>
<accession>A0A8S2I7W0</accession>
<dbReference type="Proteomes" id="UP000682733">
    <property type="component" value="Unassembled WGS sequence"/>
</dbReference>
<gene>
    <name evidence="3" type="ORF">OVA965_LOCUS10722</name>
    <name evidence="4" type="ORF">TMI583_LOCUS10718</name>
</gene>
<dbReference type="Gene3D" id="2.120.10.30">
    <property type="entry name" value="TolB, C-terminal domain"/>
    <property type="match status" value="1"/>
</dbReference>
<feature type="compositionally biased region" description="Polar residues" evidence="2">
    <location>
        <begin position="85"/>
        <end position="96"/>
    </location>
</feature>
<dbReference type="EMBL" id="CAJNOK010004010">
    <property type="protein sequence ID" value="CAF0922922.1"/>
    <property type="molecule type" value="Genomic_DNA"/>
</dbReference>
<evidence type="ECO:0000313" key="5">
    <source>
        <dbReference type="Proteomes" id="UP000682733"/>
    </source>
</evidence>
<dbReference type="InterPro" id="IPR001258">
    <property type="entry name" value="NHL_repeat"/>
</dbReference>
<dbReference type="Pfam" id="PF01436">
    <property type="entry name" value="NHL"/>
    <property type="match status" value="1"/>
</dbReference>
<evidence type="ECO:0000313" key="3">
    <source>
        <dbReference type="EMBL" id="CAF0922922.1"/>
    </source>
</evidence>
<dbReference type="EMBL" id="CAJOBA010004012">
    <property type="protein sequence ID" value="CAF3700206.1"/>
    <property type="molecule type" value="Genomic_DNA"/>
</dbReference>
<sequence>RDHAVYVSDCGNHRVMKWKEGAKQGIVVASGQGQGNSLSQLSNPLGAVVDQLGTVYVVDCLNHRIMRWRKGATQGSVVAGGNGEGEQSNQFNRPIA</sequence>
<organism evidence="4 5">
    <name type="scientific">Didymodactylos carnosus</name>
    <dbReference type="NCBI Taxonomy" id="1234261"/>
    <lineage>
        <taxon>Eukaryota</taxon>
        <taxon>Metazoa</taxon>
        <taxon>Spiralia</taxon>
        <taxon>Gnathifera</taxon>
        <taxon>Rotifera</taxon>
        <taxon>Eurotatoria</taxon>
        <taxon>Bdelloidea</taxon>
        <taxon>Philodinida</taxon>
        <taxon>Philodinidae</taxon>
        <taxon>Didymodactylos</taxon>
    </lineage>
</organism>
<feature type="non-terminal residue" evidence="4">
    <location>
        <position position="1"/>
    </location>
</feature>
<keyword evidence="1" id="KW-0677">Repeat</keyword>
<evidence type="ECO:0000313" key="4">
    <source>
        <dbReference type="EMBL" id="CAF3700206.1"/>
    </source>
</evidence>
<comment type="caution">
    <text evidence="4">The sequence shown here is derived from an EMBL/GenBank/DDBJ whole genome shotgun (WGS) entry which is preliminary data.</text>
</comment>
<proteinExistence type="predicted"/>
<protein>
    <submittedName>
        <fullName evidence="4">Uncharacterized protein</fullName>
    </submittedName>
</protein>
<evidence type="ECO:0000256" key="2">
    <source>
        <dbReference type="SAM" id="MobiDB-lite"/>
    </source>
</evidence>
<dbReference type="AlphaFoldDB" id="A0A8S2I7W0"/>
<reference evidence="4" key="1">
    <citation type="submission" date="2021-02" db="EMBL/GenBank/DDBJ databases">
        <authorList>
            <person name="Nowell W R."/>
        </authorList>
    </citation>
    <scope>NUCLEOTIDE SEQUENCE</scope>
</reference>
<feature type="region of interest" description="Disordered" evidence="2">
    <location>
        <begin position="76"/>
        <end position="96"/>
    </location>
</feature>